<evidence type="ECO:0000313" key="1">
    <source>
        <dbReference type="EMBL" id="UUW40517.1"/>
    </source>
</evidence>
<name>A0A976SGK8_9CAUD</name>
<reference evidence="1" key="1">
    <citation type="submission" date="2022-07" db="EMBL/GenBank/DDBJ databases">
        <authorList>
            <person name="Qu Q."/>
            <person name="He P."/>
            <person name="Luan G."/>
        </authorList>
    </citation>
    <scope>NUCLEOTIDE SEQUENCE</scope>
</reference>
<organism evidence="1 2">
    <name type="scientific">Enterococcus phage vB_Efm_LG62</name>
    <dbReference type="NCBI Taxonomy" id="2970334"/>
    <lineage>
        <taxon>Viruses</taxon>
        <taxon>Duplodnaviria</taxon>
        <taxon>Heunggongvirae</taxon>
        <taxon>Uroviricota</taxon>
        <taxon>Caudoviricetes</taxon>
        <taxon>Efemunavirus</taxon>
        <taxon>Efemunavirus Lg62</taxon>
    </lineage>
</organism>
<proteinExistence type="predicted"/>
<keyword evidence="2" id="KW-1185">Reference proteome</keyword>
<accession>A0A976SGK8</accession>
<dbReference type="Proteomes" id="UP001058864">
    <property type="component" value="Segment"/>
</dbReference>
<dbReference type="EMBL" id="OP018674">
    <property type="protein sequence ID" value="UUW40517.1"/>
    <property type="molecule type" value="Genomic_DNA"/>
</dbReference>
<protein>
    <submittedName>
        <fullName evidence="1">Uncharacterized protein</fullName>
    </submittedName>
</protein>
<sequence length="120" mass="13847">MNEDVIEVTEPTLTEIARLVARRDELEAGLPMYDAQYMQHAEAYARVMNEIYDINHKLKEVLHLPYMYCNHSGCNETVKLPAQYCAKHTPFEQDIKALDLTIKVDVDKVSKSMNTKKTTK</sequence>
<evidence type="ECO:0000313" key="2">
    <source>
        <dbReference type="Proteomes" id="UP001058864"/>
    </source>
</evidence>